<dbReference type="STRING" id="543379.A0A232EQH2"/>
<gene>
    <name evidence="2" type="ORF">TSAR_004377</name>
</gene>
<dbReference type="OrthoDB" id="5875297at2759"/>
<evidence type="ECO:0008006" key="4">
    <source>
        <dbReference type="Google" id="ProtNLM"/>
    </source>
</evidence>
<reference evidence="2 3" key="1">
    <citation type="journal article" date="2017" name="Curr. Biol.">
        <title>The Evolution of Venom by Co-option of Single-Copy Genes.</title>
        <authorList>
            <person name="Martinson E.O."/>
            <person name="Mrinalini"/>
            <person name="Kelkar Y.D."/>
            <person name="Chang C.H."/>
            <person name="Werren J.H."/>
        </authorList>
    </citation>
    <scope>NUCLEOTIDE SEQUENCE [LARGE SCALE GENOMIC DNA]</scope>
    <source>
        <strain evidence="2 3">Alberta</strain>
        <tissue evidence="2">Whole body</tissue>
    </source>
</reference>
<dbReference type="GO" id="GO:0106005">
    <property type="term" value="P:RNA 5'-cap (guanine-N7)-methylation"/>
    <property type="evidence" value="ECO:0007669"/>
    <property type="project" value="InterPro"/>
</dbReference>
<evidence type="ECO:0000256" key="1">
    <source>
        <dbReference type="SAM" id="MobiDB-lite"/>
    </source>
</evidence>
<evidence type="ECO:0000313" key="3">
    <source>
        <dbReference type="Proteomes" id="UP000215335"/>
    </source>
</evidence>
<accession>A0A232EQH2</accession>
<evidence type="ECO:0000313" key="2">
    <source>
        <dbReference type="EMBL" id="OXU20588.1"/>
    </source>
</evidence>
<dbReference type="Proteomes" id="UP000215335">
    <property type="component" value="Unassembled WGS sequence"/>
</dbReference>
<dbReference type="GO" id="GO:0003723">
    <property type="term" value="F:RNA binding"/>
    <property type="evidence" value="ECO:0007669"/>
    <property type="project" value="InterPro"/>
</dbReference>
<protein>
    <recommendedName>
        <fullName evidence="4">RNMT-activating mini protein</fullName>
    </recommendedName>
</protein>
<proteinExistence type="predicted"/>
<feature type="compositionally biased region" description="Polar residues" evidence="1">
    <location>
        <begin position="48"/>
        <end position="62"/>
    </location>
</feature>
<dbReference type="GO" id="GO:0031533">
    <property type="term" value="C:mRNA capping enzyme complex"/>
    <property type="evidence" value="ECO:0007669"/>
    <property type="project" value="InterPro"/>
</dbReference>
<keyword evidence="3" id="KW-1185">Reference proteome</keyword>
<feature type="compositionally biased region" description="Basic and acidic residues" evidence="1">
    <location>
        <begin position="63"/>
        <end position="101"/>
    </location>
</feature>
<feature type="region of interest" description="Disordered" evidence="1">
    <location>
        <begin position="27"/>
        <end position="115"/>
    </location>
</feature>
<sequence length="115" mass="14010">MVELTKEQQEFLQECQEEFQDRFTEKDQDFMKVKSGEPKKPPIVDPWYNTQQSSRNNYSRQNRGQDRRNRDRDRGRGDRDRFGDRGRGDKGVRGDRDRESRYGGGRYQYRQHRPY</sequence>
<name>A0A232EQH2_9HYME</name>
<dbReference type="InterPro" id="IPR028271">
    <property type="entry name" value="RAMAC"/>
</dbReference>
<dbReference type="Pfam" id="PF15320">
    <property type="entry name" value="RAM"/>
    <property type="match status" value="1"/>
</dbReference>
<dbReference type="EMBL" id="NNAY01002773">
    <property type="protein sequence ID" value="OXU20588.1"/>
    <property type="molecule type" value="Genomic_DNA"/>
</dbReference>
<feature type="compositionally biased region" description="Basic and acidic residues" evidence="1">
    <location>
        <begin position="27"/>
        <end position="42"/>
    </location>
</feature>
<comment type="caution">
    <text evidence="2">The sequence shown here is derived from an EMBL/GenBank/DDBJ whole genome shotgun (WGS) entry which is preliminary data.</text>
</comment>
<organism evidence="2 3">
    <name type="scientific">Trichomalopsis sarcophagae</name>
    <dbReference type="NCBI Taxonomy" id="543379"/>
    <lineage>
        <taxon>Eukaryota</taxon>
        <taxon>Metazoa</taxon>
        <taxon>Ecdysozoa</taxon>
        <taxon>Arthropoda</taxon>
        <taxon>Hexapoda</taxon>
        <taxon>Insecta</taxon>
        <taxon>Pterygota</taxon>
        <taxon>Neoptera</taxon>
        <taxon>Endopterygota</taxon>
        <taxon>Hymenoptera</taxon>
        <taxon>Apocrita</taxon>
        <taxon>Proctotrupomorpha</taxon>
        <taxon>Chalcidoidea</taxon>
        <taxon>Pteromalidae</taxon>
        <taxon>Pteromalinae</taxon>
        <taxon>Trichomalopsis</taxon>
    </lineage>
</organism>
<dbReference type="AlphaFoldDB" id="A0A232EQH2"/>